<organism evidence="1 2">
    <name type="scientific">Ureibacillus thermophilus</name>
    <dbReference type="NCBI Taxonomy" id="367743"/>
    <lineage>
        <taxon>Bacteria</taxon>
        <taxon>Bacillati</taxon>
        <taxon>Bacillota</taxon>
        <taxon>Bacilli</taxon>
        <taxon>Bacillales</taxon>
        <taxon>Caryophanaceae</taxon>
        <taxon>Ureibacillus</taxon>
    </lineage>
</organism>
<dbReference type="Pfam" id="PF07722">
    <property type="entry name" value="Peptidase_C26"/>
    <property type="match status" value="1"/>
</dbReference>
<evidence type="ECO:0000313" key="1">
    <source>
        <dbReference type="EMBL" id="QBK25742.1"/>
    </source>
</evidence>
<dbReference type="SUPFAM" id="SSF52317">
    <property type="entry name" value="Class I glutamine amidotransferase-like"/>
    <property type="match status" value="1"/>
</dbReference>
<dbReference type="FunFam" id="3.40.50.880:FF:000030">
    <property type="entry name" value="Gamma-glutamyl-gamma-aminobutyrate hydrolase PuuD"/>
    <property type="match status" value="1"/>
</dbReference>
<dbReference type="EMBL" id="CP036528">
    <property type="protein sequence ID" value="QBK25742.1"/>
    <property type="molecule type" value="Genomic_DNA"/>
</dbReference>
<gene>
    <name evidence="1" type="ORF">DKZ56_07615</name>
</gene>
<dbReference type="GO" id="GO:0016811">
    <property type="term" value="F:hydrolase activity, acting on carbon-nitrogen (but not peptide) bonds, in linear amides"/>
    <property type="evidence" value="ECO:0007669"/>
    <property type="project" value="InterPro"/>
</dbReference>
<dbReference type="CDD" id="cd01745">
    <property type="entry name" value="GATase1_2"/>
    <property type="match status" value="1"/>
</dbReference>
<keyword evidence="1" id="KW-0378">Hydrolase</keyword>
<protein>
    <submittedName>
        <fullName evidence="1">Gamma-glutamyl-gamma-aminobutyrate hydrolase family protein</fullName>
    </submittedName>
</protein>
<dbReference type="Proteomes" id="UP000291151">
    <property type="component" value="Chromosome"/>
</dbReference>
<reference evidence="1 2" key="1">
    <citation type="submission" date="2019-02" db="EMBL/GenBank/DDBJ databases">
        <title>Ureibacillus thermophilus.</title>
        <authorList>
            <person name="Sunny J.S."/>
            <person name="Natarajan A."/>
            <person name="Saleena L.M."/>
        </authorList>
    </citation>
    <scope>NUCLEOTIDE SEQUENCE [LARGE SCALE GENOMIC DNA]</scope>
    <source>
        <strain evidence="1 2">LM102</strain>
    </source>
</reference>
<dbReference type="InterPro" id="IPR044668">
    <property type="entry name" value="PuuD-like"/>
</dbReference>
<dbReference type="PANTHER" id="PTHR43235">
    <property type="entry name" value="GLUTAMINE AMIDOTRANSFERASE PB2B2.05-RELATED"/>
    <property type="match status" value="1"/>
</dbReference>
<name>A0A4P6UVX1_9BACL</name>
<dbReference type="RefSeq" id="WP_208649438.1">
    <property type="nucleotide sequence ID" value="NZ_CP036528.1"/>
</dbReference>
<dbReference type="AlphaFoldDB" id="A0A4P6UVX1"/>
<evidence type="ECO:0000313" key="2">
    <source>
        <dbReference type="Proteomes" id="UP000291151"/>
    </source>
</evidence>
<dbReference type="KEGG" id="uth:DKZ56_07615"/>
<dbReference type="GO" id="GO:0005829">
    <property type="term" value="C:cytosol"/>
    <property type="evidence" value="ECO:0007669"/>
    <property type="project" value="TreeGrafter"/>
</dbReference>
<sequence>MKPMIGVTLDWEKGVYQINETYIKAIIEAGGIPVCLPYVEEEDGDKIIQAIDGLLLTGGGDIHPFFFREEPKPKLGRVITKRDEREIQWTKLALQRNIPILGICRGLQILNVALGGTIYQDIYAEYKGELLLHTQTCQRNEASHFVTLQENSKLKQILKAAKIQVNSFHHQAINEVANDLEVVGTASDGIIEAVEHKTSPFCIGVQWHPEAFAIEGIEQSKTLFQAFIEACKNA</sequence>
<accession>A0A4P6UVX1</accession>
<proteinExistence type="predicted"/>
<dbReference type="InterPro" id="IPR029062">
    <property type="entry name" value="Class_I_gatase-like"/>
</dbReference>
<dbReference type="InterPro" id="IPR011697">
    <property type="entry name" value="Peptidase_C26"/>
</dbReference>
<keyword evidence="2" id="KW-1185">Reference proteome</keyword>
<dbReference type="Gene3D" id="3.40.50.880">
    <property type="match status" value="1"/>
</dbReference>
<dbReference type="PANTHER" id="PTHR43235:SF1">
    <property type="entry name" value="GLUTAMINE AMIDOTRANSFERASE PB2B2.05-RELATED"/>
    <property type="match status" value="1"/>
</dbReference>
<dbReference type="PROSITE" id="PS51273">
    <property type="entry name" value="GATASE_TYPE_1"/>
    <property type="match status" value="1"/>
</dbReference>